<dbReference type="SUPFAM" id="SSF55961">
    <property type="entry name" value="Bet v1-like"/>
    <property type="match status" value="1"/>
</dbReference>
<comment type="similarity">
    <text evidence="1">Belongs to the AHA1 family.</text>
</comment>
<dbReference type="RefSeq" id="WP_095085721.1">
    <property type="nucleotide sequence ID" value="NZ_BMDM01000007.1"/>
</dbReference>
<dbReference type="InterPro" id="IPR013538">
    <property type="entry name" value="ASHA1/2-like_C"/>
</dbReference>
<dbReference type="CDD" id="cd07814">
    <property type="entry name" value="SRPBCC_CalC_Aha1-like"/>
    <property type="match status" value="1"/>
</dbReference>
<evidence type="ECO:0000313" key="4">
    <source>
        <dbReference type="Proteomes" id="UP000242084"/>
    </source>
</evidence>
<feature type="domain" description="Activator of Hsp90 ATPase homologue 1/2-like C-terminal" evidence="2">
    <location>
        <begin position="15"/>
        <end position="128"/>
    </location>
</feature>
<evidence type="ECO:0000256" key="1">
    <source>
        <dbReference type="ARBA" id="ARBA00006817"/>
    </source>
</evidence>
<name>A0A239YFC0_9STAP</name>
<dbReference type="KEGG" id="sste:SAMEA4384403_0288"/>
<accession>A0A239YFC0</accession>
<evidence type="ECO:0000313" key="3">
    <source>
        <dbReference type="EMBL" id="SNV56904.1"/>
    </source>
</evidence>
<sequence length="133" mass="15597">MNHELEDIIKTVNLNAPIEEVWEVVTTSEGIASWWMDNTLEPELDNHFVLHAGPYGDSECKVNKYEPHHLFQFSWDTDWTLTFELAKIDHSNTQFTLIHSGWPIEKERIREVMNSGWDSIINENLPKAVNEYK</sequence>
<evidence type="ECO:0000259" key="2">
    <source>
        <dbReference type="Pfam" id="PF08327"/>
    </source>
</evidence>
<dbReference type="AlphaFoldDB" id="A0A239YFC0"/>
<gene>
    <name evidence="3" type="primary">yndB</name>
    <name evidence="3" type="ORF">SAMEA4384403_00288</name>
</gene>
<dbReference type="OrthoDB" id="2355173at2"/>
<organism evidence="3 4">
    <name type="scientific">Mammaliicoccus stepanovicii</name>
    <dbReference type="NCBI Taxonomy" id="643214"/>
    <lineage>
        <taxon>Bacteria</taxon>
        <taxon>Bacillati</taxon>
        <taxon>Bacillota</taxon>
        <taxon>Bacilli</taxon>
        <taxon>Bacillales</taxon>
        <taxon>Staphylococcaceae</taxon>
        <taxon>Mammaliicoccus</taxon>
    </lineage>
</organism>
<dbReference type="Gene3D" id="3.30.530.20">
    <property type="match status" value="1"/>
</dbReference>
<dbReference type="InterPro" id="IPR023393">
    <property type="entry name" value="START-like_dom_sf"/>
</dbReference>
<dbReference type="Proteomes" id="UP000242084">
    <property type="component" value="Chromosome 1"/>
</dbReference>
<protein>
    <submittedName>
        <fullName evidence="3">Activator of Hsp90 ATPase homolog 1-like protein</fullName>
    </submittedName>
</protein>
<dbReference type="EMBL" id="LT906462">
    <property type="protein sequence ID" value="SNV56904.1"/>
    <property type="molecule type" value="Genomic_DNA"/>
</dbReference>
<keyword evidence="4" id="KW-1185">Reference proteome</keyword>
<dbReference type="Pfam" id="PF08327">
    <property type="entry name" value="AHSA1"/>
    <property type="match status" value="1"/>
</dbReference>
<proteinExistence type="inferred from homology"/>
<reference evidence="3 4" key="1">
    <citation type="submission" date="2017-06" db="EMBL/GenBank/DDBJ databases">
        <authorList>
            <consortium name="Pathogen Informatics"/>
        </authorList>
    </citation>
    <scope>NUCLEOTIDE SEQUENCE [LARGE SCALE GENOMIC DNA]</scope>
    <source>
        <strain evidence="3 4">NCTC13839</strain>
    </source>
</reference>